<dbReference type="STRING" id="1388748.GCA_000463155_03840"/>
<protein>
    <recommendedName>
        <fullName evidence="5">DUF2756 domain-containing protein</fullName>
    </recommendedName>
</protein>
<dbReference type="RefSeq" id="WP_106877534.1">
    <property type="nucleotide sequence ID" value="NZ_JAXCWX010000006.1"/>
</dbReference>
<proteinExistence type="predicted"/>
<feature type="compositionally biased region" description="Polar residues" evidence="1">
    <location>
        <begin position="69"/>
        <end position="100"/>
    </location>
</feature>
<accession>A0A2P8VHX5</accession>
<feature type="signal peptide" evidence="2">
    <location>
        <begin position="1"/>
        <end position="17"/>
    </location>
</feature>
<evidence type="ECO:0000313" key="4">
    <source>
        <dbReference type="Proteomes" id="UP000240212"/>
    </source>
</evidence>
<feature type="region of interest" description="Disordered" evidence="1">
    <location>
        <begin position="17"/>
        <end position="132"/>
    </location>
</feature>
<dbReference type="NCBIfam" id="NF007675">
    <property type="entry name" value="PRK10350.1"/>
    <property type="match status" value="1"/>
</dbReference>
<dbReference type="EMBL" id="PYEP01000005">
    <property type="protein sequence ID" value="PSN07127.1"/>
    <property type="molecule type" value="Genomic_DNA"/>
</dbReference>
<dbReference type="OrthoDB" id="6566603at2"/>
<sequence>MRKLLLLMALLPFTALAQPLDNPTNNPNLPGYQNPSQQRMQTQMQSQQIQQKGMLNQQLKNQTQVQQQHLESQINNNTRRIQQGELNPRSQQLLPNNQGGMLSRGNVGSVGAIGGGEQHMIPPKTNGDMLRK</sequence>
<evidence type="ECO:0000256" key="2">
    <source>
        <dbReference type="SAM" id="SignalP"/>
    </source>
</evidence>
<dbReference type="AlphaFoldDB" id="A0A2P8VHX5"/>
<feature type="compositionally biased region" description="Low complexity" evidence="1">
    <location>
        <begin position="17"/>
        <end position="68"/>
    </location>
</feature>
<evidence type="ECO:0000256" key="1">
    <source>
        <dbReference type="SAM" id="MobiDB-lite"/>
    </source>
</evidence>
<keyword evidence="2" id="KW-0732">Signal</keyword>
<gene>
    <name evidence="3" type="ORF">C7G83_12755</name>
</gene>
<evidence type="ECO:0008006" key="5">
    <source>
        <dbReference type="Google" id="ProtNLM"/>
    </source>
</evidence>
<organism evidence="3 4">
    <name type="scientific">Siccibacter turicensis</name>
    <dbReference type="NCBI Taxonomy" id="357233"/>
    <lineage>
        <taxon>Bacteria</taxon>
        <taxon>Pseudomonadati</taxon>
        <taxon>Pseudomonadota</taxon>
        <taxon>Gammaproteobacteria</taxon>
        <taxon>Enterobacterales</taxon>
        <taxon>Enterobacteriaceae</taxon>
        <taxon>Siccibacter</taxon>
    </lineage>
</organism>
<evidence type="ECO:0000313" key="3">
    <source>
        <dbReference type="EMBL" id="PSN07127.1"/>
    </source>
</evidence>
<keyword evidence="4" id="KW-1185">Reference proteome</keyword>
<feature type="chain" id="PRO_5015112320" description="DUF2756 domain-containing protein" evidence="2">
    <location>
        <begin position="18"/>
        <end position="132"/>
    </location>
</feature>
<comment type="caution">
    <text evidence="3">The sequence shown here is derived from an EMBL/GenBank/DDBJ whole genome shotgun (WGS) entry which is preliminary data.</text>
</comment>
<dbReference type="Proteomes" id="UP000240212">
    <property type="component" value="Unassembled WGS sequence"/>
</dbReference>
<dbReference type="Pfam" id="PF10956">
    <property type="entry name" value="DUF2756"/>
    <property type="match status" value="1"/>
</dbReference>
<name>A0A2P8VHX5_9ENTR</name>
<reference evidence="3 4" key="1">
    <citation type="submission" date="2018-03" db="EMBL/GenBank/DDBJ databases">
        <title>Draft genome sequence of the first documented clinical Siccibacter turicensis isolate in Austria.</title>
        <authorList>
            <person name="Lepuschitz S."/>
            <person name="Pekard-Amenitsch S."/>
            <person name="Haunold R."/>
            <person name="Schill S."/>
            <person name="Mach R."/>
            <person name="Allerberger F."/>
            <person name="Ruppitsch W."/>
            <person name="Forsythe S.J."/>
        </authorList>
    </citation>
    <scope>NUCLEOTIDE SEQUENCE [LARGE SCALE GENOMIC DNA]</scope>
    <source>
        <strain evidence="3 4">6100069499-17</strain>
    </source>
</reference>
<dbReference type="InterPro" id="IPR020158">
    <property type="entry name" value="DUF2756"/>
</dbReference>